<evidence type="ECO:0000256" key="1">
    <source>
        <dbReference type="ARBA" id="ARBA00004431"/>
    </source>
</evidence>
<proteinExistence type="inferred from homology"/>
<dbReference type="GO" id="GO:0003746">
    <property type="term" value="F:translation elongation factor activity"/>
    <property type="evidence" value="ECO:0007669"/>
    <property type="project" value="InterPro"/>
</dbReference>
<feature type="compositionally biased region" description="Basic and acidic residues" evidence="3">
    <location>
        <begin position="261"/>
        <end position="276"/>
    </location>
</feature>
<dbReference type="Pfam" id="PF01287">
    <property type="entry name" value="eIF-5a"/>
    <property type="match status" value="1"/>
</dbReference>
<evidence type="ECO:0000313" key="7">
    <source>
        <dbReference type="Proteomes" id="UP000029964"/>
    </source>
</evidence>
<dbReference type="InterPro" id="IPR012340">
    <property type="entry name" value="NA-bd_OB-fold"/>
</dbReference>
<comment type="similarity">
    <text evidence="2">Belongs to the eIF-5A family. Hex1 subfamily.</text>
</comment>
<dbReference type="PANTHER" id="PTHR11673">
    <property type="entry name" value="TRANSLATION INITIATION FACTOR 5A FAMILY MEMBER"/>
    <property type="match status" value="1"/>
</dbReference>
<dbReference type="GO" id="GO:0045905">
    <property type="term" value="P:positive regulation of translational termination"/>
    <property type="evidence" value="ECO:0007669"/>
    <property type="project" value="InterPro"/>
</dbReference>
<accession>A0A086T9W2</accession>
<dbReference type="Gene3D" id="2.40.50.140">
    <property type="entry name" value="Nucleic acid-binding proteins"/>
    <property type="match status" value="1"/>
</dbReference>
<dbReference type="InterPro" id="IPR001884">
    <property type="entry name" value="IF5A-like"/>
</dbReference>
<protein>
    <submittedName>
        <fullName evidence="6">Woronin body major protein-like protein</fullName>
    </submittedName>
</protein>
<feature type="domain" description="Translation initiation factor 5A C-terminal" evidence="4">
    <location>
        <begin position="357"/>
        <end position="422"/>
    </location>
</feature>
<name>A0A086T9W2_HAPC1</name>
<dbReference type="InterPro" id="IPR014722">
    <property type="entry name" value="Rib_uL2_dom2"/>
</dbReference>
<dbReference type="CDD" id="cd04469">
    <property type="entry name" value="S1_Hex1"/>
    <property type="match status" value="1"/>
</dbReference>
<keyword evidence="7" id="KW-1185">Reference proteome</keyword>
<dbReference type="SUPFAM" id="SSF50249">
    <property type="entry name" value="Nucleic acid-binding proteins"/>
    <property type="match status" value="1"/>
</dbReference>
<evidence type="ECO:0000259" key="5">
    <source>
        <dbReference type="Pfam" id="PF21485"/>
    </source>
</evidence>
<feature type="region of interest" description="Disordered" evidence="3">
    <location>
        <begin position="106"/>
        <end position="133"/>
    </location>
</feature>
<dbReference type="FunFam" id="2.30.30.30:FF:000033">
    <property type="entry name" value="Woronin body major protein HEX1"/>
    <property type="match status" value="1"/>
</dbReference>
<dbReference type="GO" id="GO:0043022">
    <property type="term" value="F:ribosome binding"/>
    <property type="evidence" value="ECO:0007669"/>
    <property type="project" value="InterPro"/>
</dbReference>
<dbReference type="Proteomes" id="UP000029964">
    <property type="component" value="Unassembled WGS sequence"/>
</dbReference>
<feature type="region of interest" description="Disordered" evidence="3">
    <location>
        <begin position="1"/>
        <end position="24"/>
    </location>
</feature>
<sequence>MDADGGAGNGQLELGGSKPDQTTNSLVPAKVVNLDFEARVPVPFSIFPSTYKDSEAQTTVETHQELDIKLPSQQAGREGQYSSISATAEFPQRPERYDEEVRYTREEQRYRRPGTQHEHFTYEQRRPAAPRSEYTETHVEIDASVPKYPSPIDLAERQYRERFTPKYQTTVDLDSPSRRHYQPGTPVNDFTVDARVPGSAHKESIRVSSDDTTVEPSRFTRAQQKSNMGYYDEDGHYHSFRHGVHKLADRIVHPRGHEHHHHVDVDVKAPRPRPGDSGEAYLPNTVTIPCHHIRLGDFLMLQGRPCQVIRISTSSATGQYRYLGVDLFTKQLHEESSFISNPAPSVVVQTMLGPVFKQYRVLDLQDGYVTCMTETGDVKQGLSVIDQSNLHARLAKAFESGRGSVRVLVLDDNGQELAVDMKVVHGSRL</sequence>
<reference evidence="7" key="1">
    <citation type="journal article" date="2014" name="Genome Announc.">
        <title>Genome sequence and annotation of Acremonium chrysogenum, producer of the beta-lactam antibiotic cephalosporin C.</title>
        <authorList>
            <person name="Terfehr D."/>
            <person name="Dahlmann T.A."/>
            <person name="Specht T."/>
            <person name="Zadra I."/>
            <person name="Kuernsteiner H."/>
            <person name="Kueck U."/>
        </authorList>
    </citation>
    <scope>NUCLEOTIDE SEQUENCE [LARGE SCALE GENOMIC DNA]</scope>
    <source>
        <strain evidence="7">ATCC 11550 / CBS 779.69 / DSM 880 / IAM 14645 / JCM 23072 / IMI 49137</strain>
    </source>
</reference>
<evidence type="ECO:0000256" key="2">
    <source>
        <dbReference type="ARBA" id="ARBA00061629"/>
    </source>
</evidence>
<organism evidence="6 7">
    <name type="scientific">Hapsidospora chrysogenum (strain ATCC 11550 / CBS 779.69 / DSM 880 / IAM 14645 / JCM 23072 / IMI 49137)</name>
    <name type="common">Acremonium chrysogenum</name>
    <dbReference type="NCBI Taxonomy" id="857340"/>
    <lineage>
        <taxon>Eukaryota</taxon>
        <taxon>Fungi</taxon>
        <taxon>Dikarya</taxon>
        <taxon>Ascomycota</taxon>
        <taxon>Pezizomycotina</taxon>
        <taxon>Sordariomycetes</taxon>
        <taxon>Hypocreomycetidae</taxon>
        <taxon>Hypocreales</taxon>
        <taxon>Bionectriaceae</taxon>
        <taxon>Hapsidospora</taxon>
    </lineage>
</organism>
<dbReference type="SUPFAM" id="SSF50104">
    <property type="entry name" value="Translation proteins SH3-like domain"/>
    <property type="match status" value="1"/>
</dbReference>
<dbReference type="InterPro" id="IPR008991">
    <property type="entry name" value="Translation_prot_SH3-like_sf"/>
</dbReference>
<dbReference type="InterPro" id="IPR048670">
    <property type="entry name" value="IF5A-like_N"/>
</dbReference>
<dbReference type="HOGENOM" id="CLU_021655_1_0_1"/>
<dbReference type="GO" id="GO:0030428">
    <property type="term" value="C:cell septum"/>
    <property type="evidence" value="ECO:0007669"/>
    <property type="project" value="UniProtKB-SubCell"/>
</dbReference>
<dbReference type="GO" id="GO:0045901">
    <property type="term" value="P:positive regulation of translational elongation"/>
    <property type="evidence" value="ECO:0007669"/>
    <property type="project" value="InterPro"/>
</dbReference>
<feature type="region of interest" description="Disordered" evidence="3">
    <location>
        <begin position="257"/>
        <end position="276"/>
    </location>
</feature>
<dbReference type="GO" id="GO:0140266">
    <property type="term" value="C:Woronin body"/>
    <property type="evidence" value="ECO:0007669"/>
    <property type="project" value="UniProtKB-ARBA"/>
</dbReference>
<dbReference type="AlphaFoldDB" id="A0A086T9W2"/>
<evidence type="ECO:0000256" key="3">
    <source>
        <dbReference type="SAM" id="MobiDB-lite"/>
    </source>
</evidence>
<evidence type="ECO:0000259" key="4">
    <source>
        <dbReference type="Pfam" id="PF01287"/>
    </source>
</evidence>
<dbReference type="Gene3D" id="2.30.30.30">
    <property type="match status" value="1"/>
</dbReference>
<comment type="subcellular location">
    <subcellularLocation>
        <location evidence="1">Cell septum</location>
    </subcellularLocation>
</comment>
<dbReference type="InterPro" id="IPR020189">
    <property type="entry name" value="IF5A_C"/>
</dbReference>
<feature type="compositionally biased region" description="Basic and acidic residues" evidence="3">
    <location>
        <begin position="106"/>
        <end position="126"/>
    </location>
</feature>
<evidence type="ECO:0000313" key="6">
    <source>
        <dbReference type="EMBL" id="KFH46144.1"/>
    </source>
</evidence>
<dbReference type="Pfam" id="PF21485">
    <property type="entry name" value="IF5A-like_N"/>
    <property type="match status" value="1"/>
</dbReference>
<gene>
    <name evidence="6" type="ORF">ACRE_029790</name>
</gene>
<dbReference type="GO" id="GO:0003723">
    <property type="term" value="F:RNA binding"/>
    <property type="evidence" value="ECO:0007669"/>
    <property type="project" value="InterPro"/>
</dbReference>
<comment type="caution">
    <text evidence="6">The sequence shown here is derived from an EMBL/GenBank/DDBJ whole genome shotgun (WGS) entry which is preliminary data.</text>
</comment>
<dbReference type="InterPro" id="IPR037318">
    <property type="entry name" value="Hex1_S1"/>
</dbReference>
<feature type="domain" description="Translation initiation factor 5A-like N-terminal" evidence="5">
    <location>
        <begin position="284"/>
        <end position="335"/>
    </location>
</feature>
<feature type="region of interest" description="Disordered" evidence="3">
    <location>
        <begin position="172"/>
        <end position="193"/>
    </location>
</feature>
<dbReference type="STRING" id="857340.A0A086T9W2"/>
<dbReference type="EMBL" id="JPKY01000022">
    <property type="protein sequence ID" value="KFH46144.1"/>
    <property type="molecule type" value="Genomic_DNA"/>
</dbReference>
<dbReference type="OrthoDB" id="9975114at2759"/>